<comment type="caution">
    <text evidence="3">The sequence shown here is derived from an EMBL/GenBank/DDBJ whole genome shotgun (WGS) entry which is preliminary data.</text>
</comment>
<evidence type="ECO:0000313" key="4">
    <source>
        <dbReference type="Proteomes" id="UP001596302"/>
    </source>
</evidence>
<reference evidence="4" key="1">
    <citation type="journal article" date="2019" name="Int. J. Syst. Evol. Microbiol.">
        <title>The Global Catalogue of Microorganisms (GCM) 10K type strain sequencing project: providing services to taxonomists for standard genome sequencing and annotation.</title>
        <authorList>
            <consortium name="The Broad Institute Genomics Platform"/>
            <consortium name="The Broad Institute Genome Sequencing Center for Infectious Disease"/>
            <person name="Wu L."/>
            <person name="Ma J."/>
        </authorList>
    </citation>
    <scope>NUCLEOTIDE SEQUENCE [LARGE SCALE GENOMIC DNA]</scope>
    <source>
        <strain evidence="4">CCM 8391</strain>
    </source>
</reference>
<evidence type="ECO:0000256" key="1">
    <source>
        <dbReference type="SAM" id="MobiDB-lite"/>
    </source>
</evidence>
<feature type="region of interest" description="Disordered" evidence="1">
    <location>
        <begin position="31"/>
        <end position="62"/>
    </location>
</feature>
<keyword evidence="4" id="KW-1185">Reference proteome</keyword>
<organism evidence="3 4">
    <name type="scientific">Pseudonocardia hispaniensis</name>
    <dbReference type="NCBI Taxonomy" id="904933"/>
    <lineage>
        <taxon>Bacteria</taxon>
        <taxon>Bacillati</taxon>
        <taxon>Actinomycetota</taxon>
        <taxon>Actinomycetes</taxon>
        <taxon>Pseudonocardiales</taxon>
        <taxon>Pseudonocardiaceae</taxon>
        <taxon>Pseudonocardia</taxon>
    </lineage>
</organism>
<accession>A0ABW1IY76</accession>
<name>A0ABW1IY76_9PSEU</name>
<dbReference type="Proteomes" id="UP001596302">
    <property type="component" value="Unassembled WGS sequence"/>
</dbReference>
<dbReference type="EMBL" id="JBHSQW010000009">
    <property type="protein sequence ID" value="MFC5993468.1"/>
    <property type="molecule type" value="Genomic_DNA"/>
</dbReference>
<proteinExistence type="predicted"/>
<dbReference type="RefSeq" id="WP_379583058.1">
    <property type="nucleotide sequence ID" value="NZ_JBHSQW010000009.1"/>
</dbReference>
<keyword evidence="2" id="KW-0732">Signal</keyword>
<protein>
    <submittedName>
        <fullName evidence="3">Uncharacterized protein</fullName>
    </submittedName>
</protein>
<sequence>MRIRPGRRAALPASLLLVLLVAVGCGRPGSDAPAAASAMPNPATSAPAEPQPDRTASPAPAVPGFAHQPLWPFADAEAVRTWQAAYRAGGQQPWHLDAEATALGFTQGYLGFTGIDRVTSHAESGADAWVGVGFALPNGTESTASVLHLARFGDGPDAPWEVVGSRDETLVVDTPAYGGRVTSPVTAGGTITGVDESLRLQLRKLGRDGTVGEFCCVPAGGQAARWSATVPFTDAGSGPLTLVVSTGGHVADVEEFAITAVRTG</sequence>
<feature type="compositionally biased region" description="Low complexity" evidence="1">
    <location>
        <begin position="31"/>
        <end position="48"/>
    </location>
</feature>
<evidence type="ECO:0000313" key="3">
    <source>
        <dbReference type="EMBL" id="MFC5993468.1"/>
    </source>
</evidence>
<evidence type="ECO:0000256" key="2">
    <source>
        <dbReference type="SAM" id="SignalP"/>
    </source>
</evidence>
<feature type="chain" id="PRO_5047147019" evidence="2">
    <location>
        <begin position="25"/>
        <end position="264"/>
    </location>
</feature>
<gene>
    <name evidence="3" type="ORF">ACFQE5_04465</name>
</gene>
<dbReference type="PROSITE" id="PS51257">
    <property type="entry name" value="PROKAR_LIPOPROTEIN"/>
    <property type="match status" value="1"/>
</dbReference>
<feature type="signal peptide" evidence="2">
    <location>
        <begin position="1"/>
        <end position="24"/>
    </location>
</feature>